<name>A0A8R1DHH5_CAEJA</name>
<reference evidence="2" key="2">
    <citation type="submission" date="2022-06" db="UniProtKB">
        <authorList>
            <consortium name="EnsemblMetazoa"/>
        </authorList>
    </citation>
    <scope>IDENTIFICATION</scope>
    <source>
        <strain evidence="2">DF5081</strain>
    </source>
</reference>
<proteinExistence type="predicted"/>
<feature type="compositionally biased region" description="Polar residues" evidence="1">
    <location>
        <begin position="10"/>
        <end position="21"/>
    </location>
</feature>
<dbReference type="EnsemblMetazoa" id="CJA02176.1">
    <property type="protein sequence ID" value="CJA02176.1"/>
    <property type="gene ID" value="WBGene00121380"/>
</dbReference>
<dbReference type="AlphaFoldDB" id="A0A8R1DHH5"/>
<sequence>MPTVVPATMRANNSSQFSSAPQPVLRRAANLARQLRCLARLRRSTRAPASKTIRHAETDSAARKCE</sequence>
<keyword evidence="3" id="KW-1185">Reference proteome</keyword>
<accession>A0A8R1DHH5</accession>
<evidence type="ECO:0000313" key="3">
    <source>
        <dbReference type="Proteomes" id="UP000005237"/>
    </source>
</evidence>
<feature type="region of interest" description="Disordered" evidence="1">
    <location>
        <begin position="43"/>
        <end position="66"/>
    </location>
</feature>
<organism evidence="2 3">
    <name type="scientific">Caenorhabditis japonica</name>
    <dbReference type="NCBI Taxonomy" id="281687"/>
    <lineage>
        <taxon>Eukaryota</taxon>
        <taxon>Metazoa</taxon>
        <taxon>Ecdysozoa</taxon>
        <taxon>Nematoda</taxon>
        <taxon>Chromadorea</taxon>
        <taxon>Rhabditida</taxon>
        <taxon>Rhabditina</taxon>
        <taxon>Rhabditomorpha</taxon>
        <taxon>Rhabditoidea</taxon>
        <taxon>Rhabditidae</taxon>
        <taxon>Peloderinae</taxon>
        <taxon>Caenorhabditis</taxon>
    </lineage>
</organism>
<evidence type="ECO:0000256" key="1">
    <source>
        <dbReference type="SAM" id="MobiDB-lite"/>
    </source>
</evidence>
<feature type="region of interest" description="Disordered" evidence="1">
    <location>
        <begin position="1"/>
        <end position="21"/>
    </location>
</feature>
<dbReference type="Proteomes" id="UP000005237">
    <property type="component" value="Unassembled WGS sequence"/>
</dbReference>
<evidence type="ECO:0000313" key="2">
    <source>
        <dbReference type="EnsemblMetazoa" id="CJA02176.1"/>
    </source>
</evidence>
<feature type="compositionally biased region" description="Basic and acidic residues" evidence="1">
    <location>
        <begin position="54"/>
        <end position="66"/>
    </location>
</feature>
<reference evidence="3" key="1">
    <citation type="submission" date="2010-08" db="EMBL/GenBank/DDBJ databases">
        <authorList>
            <consortium name="Caenorhabditis japonica Sequencing Consortium"/>
            <person name="Wilson R.K."/>
        </authorList>
    </citation>
    <scope>NUCLEOTIDE SEQUENCE [LARGE SCALE GENOMIC DNA]</scope>
    <source>
        <strain evidence="3">DF5081</strain>
    </source>
</reference>
<protein>
    <submittedName>
        <fullName evidence="2">Uncharacterized protein</fullName>
    </submittedName>
</protein>